<dbReference type="Proteomes" id="UP001288944">
    <property type="component" value="Unassembled WGS sequence"/>
</dbReference>
<dbReference type="PANTHER" id="PTHR43479">
    <property type="entry name" value="ACREF/ENVCD OPERON REPRESSOR-RELATED"/>
    <property type="match status" value="1"/>
</dbReference>
<comment type="caution">
    <text evidence="4">The sequence shown here is derived from an EMBL/GenBank/DDBJ whole genome shotgun (WGS) entry which is preliminary data.</text>
</comment>
<name>A0AAW9K638_CLOPF</name>
<dbReference type="PANTHER" id="PTHR43479:SF11">
    <property type="entry name" value="ACREF_ENVCD OPERON REPRESSOR-RELATED"/>
    <property type="match status" value="1"/>
</dbReference>
<gene>
    <name evidence="4" type="ORF">GNF83_14570</name>
</gene>
<keyword evidence="1 2" id="KW-0238">DNA-binding</keyword>
<dbReference type="SUPFAM" id="SSF46689">
    <property type="entry name" value="Homeodomain-like"/>
    <property type="match status" value="1"/>
</dbReference>
<dbReference type="Gene3D" id="1.10.357.10">
    <property type="entry name" value="Tetracycline Repressor, domain 2"/>
    <property type="match status" value="1"/>
</dbReference>
<feature type="domain" description="HTH tetR-type" evidence="3">
    <location>
        <begin position="24"/>
        <end position="84"/>
    </location>
</feature>
<dbReference type="AlphaFoldDB" id="A0AAW9K638"/>
<evidence type="ECO:0000313" key="4">
    <source>
        <dbReference type="EMBL" id="MDZ7542410.1"/>
    </source>
</evidence>
<dbReference type="PROSITE" id="PS50977">
    <property type="entry name" value="HTH_TETR_2"/>
    <property type="match status" value="1"/>
</dbReference>
<feature type="DNA-binding region" description="H-T-H motif" evidence="2">
    <location>
        <begin position="47"/>
        <end position="66"/>
    </location>
</feature>
<dbReference type="SUPFAM" id="SSF48498">
    <property type="entry name" value="Tetracyclin repressor-like, C-terminal domain"/>
    <property type="match status" value="1"/>
</dbReference>
<dbReference type="InterPro" id="IPR050624">
    <property type="entry name" value="HTH-type_Tx_Regulator"/>
</dbReference>
<protein>
    <submittedName>
        <fullName evidence="4">TetR family transcriptional regulator</fullName>
    </submittedName>
</protein>
<dbReference type="Pfam" id="PF00440">
    <property type="entry name" value="TetR_N"/>
    <property type="match status" value="1"/>
</dbReference>
<dbReference type="EMBL" id="WNUR01000135">
    <property type="protein sequence ID" value="MDZ7542410.1"/>
    <property type="molecule type" value="Genomic_DNA"/>
</dbReference>
<dbReference type="InterPro" id="IPR036271">
    <property type="entry name" value="Tet_transcr_reg_TetR-rel_C_sf"/>
</dbReference>
<evidence type="ECO:0000256" key="1">
    <source>
        <dbReference type="ARBA" id="ARBA00023125"/>
    </source>
</evidence>
<evidence type="ECO:0000259" key="3">
    <source>
        <dbReference type="PROSITE" id="PS50977"/>
    </source>
</evidence>
<reference evidence="4" key="1">
    <citation type="submission" date="2019-11" db="EMBL/GenBank/DDBJ databases">
        <title>Characterization of Clostridium perfringens isolates from swine manure treated agricultural soils.</title>
        <authorList>
            <person name="Wushke S.T."/>
        </authorList>
    </citation>
    <scope>NUCLEOTIDE SEQUENCE</scope>
    <source>
        <strain evidence="4">X62</strain>
    </source>
</reference>
<sequence>MLQLYTILNIKFVRRYFMASPLNSNIKEKIVKNTISLLHNTSFDDITLAKIAKESNISKGTLYYYYNNKEDILFDIIDRYVSKLADDLLVWVENKEKDTSAPRLFKYVLERGAEKEYGNLRLYLIGACVSENTSLREKYVERYLYFKRNLTKKINERLPNFDGEYFAWLLLTTMDGILIQNQLNNPEFNSEEFIKKTVSFMLK</sequence>
<organism evidence="4 5">
    <name type="scientific">Clostridium perfringens</name>
    <dbReference type="NCBI Taxonomy" id="1502"/>
    <lineage>
        <taxon>Bacteria</taxon>
        <taxon>Bacillati</taxon>
        <taxon>Bacillota</taxon>
        <taxon>Clostridia</taxon>
        <taxon>Eubacteriales</taxon>
        <taxon>Clostridiaceae</taxon>
        <taxon>Clostridium</taxon>
    </lineage>
</organism>
<evidence type="ECO:0000256" key="2">
    <source>
        <dbReference type="PROSITE-ProRule" id="PRU00335"/>
    </source>
</evidence>
<accession>A0AAW9K638</accession>
<dbReference type="InterPro" id="IPR009057">
    <property type="entry name" value="Homeodomain-like_sf"/>
</dbReference>
<dbReference type="InterPro" id="IPR001647">
    <property type="entry name" value="HTH_TetR"/>
</dbReference>
<evidence type="ECO:0000313" key="5">
    <source>
        <dbReference type="Proteomes" id="UP001288944"/>
    </source>
</evidence>
<dbReference type="GO" id="GO:0003677">
    <property type="term" value="F:DNA binding"/>
    <property type="evidence" value="ECO:0007669"/>
    <property type="project" value="UniProtKB-UniRule"/>
</dbReference>
<proteinExistence type="predicted"/>